<dbReference type="InterPro" id="IPR049476">
    <property type="entry name" value="SBB_BPT7"/>
</dbReference>
<dbReference type="Gene3D" id="2.40.50.140">
    <property type="entry name" value="Nucleic acid-binding proteins"/>
    <property type="match status" value="1"/>
</dbReference>
<dbReference type="SUPFAM" id="SSF50249">
    <property type="entry name" value="Nucleic acid-binding proteins"/>
    <property type="match status" value="1"/>
</dbReference>
<accession>A0A8S5RE14</accession>
<dbReference type="Pfam" id="PF21265">
    <property type="entry name" value="SBB_T7"/>
    <property type="match status" value="1"/>
</dbReference>
<evidence type="ECO:0000259" key="1">
    <source>
        <dbReference type="Pfam" id="PF21265"/>
    </source>
</evidence>
<name>A0A8S5RE14_9VIRU</name>
<reference evidence="2" key="1">
    <citation type="journal article" date="2021" name="Proc. Natl. Acad. Sci. U.S.A.">
        <title>A Catalog of Tens of Thousands of Viruses from Human Metagenomes Reveals Hidden Associations with Chronic Diseases.</title>
        <authorList>
            <person name="Tisza M.J."/>
            <person name="Buck C.B."/>
        </authorList>
    </citation>
    <scope>NUCLEOTIDE SEQUENCE</scope>
    <source>
        <strain evidence="2">Ctqq75</strain>
    </source>
</reference>
<sequence>MLFSQEDTDKLLSILDEELEAAKGLSEFKGKKWTNARNGSREDKNGDTVFKFKTKSSYTTKAGETKQRVIPIFDAKGTPIKGDIGHGSVCRVRFTVNPYHKSANNCGLTLYLDAVQVIEFKEPGGVSADKFGFTEEEGYTVTENATVENTSFDTEEF</sequence>
<dbReference type="InterPro" id="IPR012340">
    <property type="entry name" value="NA-bd_OB-fold"/>
</dbReference>
<evidence type="ECO:0000313" key="2">
    <source>
        <dbReference type="EMBL" id="DAE29632.1"/>
    </source>
</evidence>
<organism evidence="2">
    <name type="scientific">virus sp. ctqq75</name>
    <dbReference type="NCBI Taxonomy" id="2827999"/>
    <lineage>
        <taxon>Viruses</taxon>
    </lineage>
</organism>
<feature type="domain" description="Single-stranded DNA-binding protein BPT7" evidence="1">
    <location>
        <begin position="28"/>
        <end position="119"/>
    </location>
</feature>
<protein>
    <submittedName>
        <fullName evidence="2">DNA helix destabilizing protein</fullName>
    </submittedName>
</protein>
<proteinExistence type="predicted"/>
<dbReference type="EMBL" id="BK059096">
    <property type="protein sequence ID" value="DAE29632.1"/>
    <property type="molecule type" value="Genomic_DNA"/>
</dbReference>